<dbReference type="GO" id="GO:0032259">
    <property type="term" value="P:methylation"/>
    <property type="evidence" value="ECO:0007669"/>
    <property type="project" value="UniProtKB-KW"/>
</dbReference>
<dbReference type="GO" id="GO:0003886">
    <property type="term" value="F:DNA (cytosine-5-)-methyltransferase activity"/>
    <property type="evidence" value="ECO:0007669"/>
    <property type="project" value="UniProtKB-EC"/>
</dbReference>
<sequence>MALHPSLDLLSLCTGGAGLDLGVELAIPCARTVCMVEREAFAVAHLVAAMEQGLLHPAAVWSDARTFDGRLGRGAIDGVIGGIPCQPHSLAGRKQGRLDVRDLWSDARRIVVQSRPWLVLIENVAGMLAAGADEIAGAERVWRDLRKLGFAVEIGLFTAAEVGASHERERVFILGVADARCHESGQRRGDAGEVCGLSKEECRAEYGSSLSGGSRAELADALGSRLQGRQRIGSPSERKGSSSSGATAELRRGSLVHAKCTERGSNSKRGDFRDRHRARWAETTGGTGEPGAVVGHAASFGRRESRRAVEISRNGGGAAGNPAGAERCLFPPNPGDSDGWREVLGRSPELEPAFRRVANGLARRMDVGRLDRLRMLGNGVVPLAAAHAIRTLSYRLADRGSAGAARLVRLTEEMDR</sequence>
<comment type="similarity">
    <text evidence="5">Belongs to the class I-like SAM-binding methyltransferase superfamily. C5-methyltransferase family.</text>
</comment>
<feature type="active site" evidence="5">
    <location>
        <position position="85"/>
    </location>
</feature>
<name>A0A090GAH4_MESPL</name>
<evidence type="ECO:0000313" key="8">
    <source>
        <dbReference type="Proteomes" id="UP000046122"/>
    </source>
</evidence>
<dbReference type="AlphaFoldDB" id="A0A090GAH4"/>
<evidence type="ECO:0000256" key="4">
    <source>
        <dbReference type="ARBA" id="ARBA00047422"/>
    </source>
</evidence>
<feature type="region of interest" description="Disordered" evidence="6">
    <location>
        <begin position="225"/>
        <end position="275"/>
    </location>
</feature>
<dbReference type="EMBL" id="CCNE01000014">
    <property type="protein sequence ID" value="CDX55912.1"/>
    <property type="molecule type" value="Genomic_DNA"/>
</dbReference>
<evidence type="ECO:0000256" key="2">
    <source>
        <dbReference type="ARBA" id="ARBA00022679"/>
    </source>
</evidence>
<protein>
    <submittedName>
        <fullName evidence="7">Uncharacterized protein</fullName>
    </submittedName>
</protein>
<dbReference type="Proteomes" id="UP000046122">
    <property type="component" value="Unassembled WGS sequence"/>
</dbReference>
<keyword evidence="1 5" id="KW-0489">Methyltransferase</keyword>
<keyword evidence="2 5" id="KW-0808">Transferase</keyword>
<keyword evidence="5" id="KW-0949">S-adenosyl-L-methionine</keyword>
<dbReference type="PRINTS" id="PR00105">
    <property type="entry name" value="C5METTRFRASE"/>
</dbReference>
<evidence type="ECO:0000256" key="6">
    <source>
        <dbReference type="SAM" id="MobiDB-lite"/>
    </source>
</evidence>
<dbReference type="InterPro" id="IPR001525">
    <property type="entry name" value="C5_MeTfrase"/>
</dbReference>
<evidence type="ECO:0000256" key="5">
    <source>
        <dbReference type="PROSITE-ProRule" id="PRU01016"/>
    </source>
</evidence>
<gene>
    <name evidence="7" type="ORF">MPL3365_210134</name>
</gene>
<organism evidence="7 8">
    <name type="scientific">Mesorhizobium plurifarium</name>
    <dbReference type="NCBI Taxonomy" id="69974"/>
    <lineage>
        <taxon>Bacteria</taxon>
        <taxon>Pseudomonadati</taxon>
        <taxon>Pseudomonadota</taxon>
        <taxon>Alphaproteobacteria</taxon>
        <taxon>Hyphomicrobiales</taxon>
        <taxon>Phyllobacteriaceae</taxon>
        <taxon>Mesorhizobium</taxon>
    </lineage>
</organism>
<keyword evidence="3" id="KW-0680">Restriction system</keyword>
<dbReference type="InterPro" id="IPR029063">
    <property type="entry name" value="SAM-dependent_MTases_sf"/>
</dbReference>
<evidence type="ECO:0000256" key="1">
    <source>
        <dbReference type="ARBA" id="ARBA00022603"/>
    </source>
</evidence>
<dbReference type="Gene3D" id="3.40.50.150">
    <property type="entry name" value="Vaccinia Virus protein VP39"/>
    <property type="match status" value="1"/>
</dbReference>
<dbReference type="PROSITE" id="PS51679">
    <property type="entry name" value="SAM_MT_C5"/>
    <property type="match status" value="1"/>
</dbReference>
<evidence type="ECO:0000256" key="3">
    <source>
        <dbReference type="ARBA" id="ARBA00022747"/>
    </source>
</evidence>
<dbReference type="GO" id="GO:0009307">
    <property type="term" value="P:DNA restriction-modification system"/>
    <property type="evidence" value="ECO:0007669"/>
    <property type="project" value="UniProtKB-KW"/>
</dbReference>
<dbReference type="Pfam" id="PF00145">
    <property type="entry name" value="DNA_methylase"/>
    <property type="match status" value="1"/>
</dbReference>
<proteinExistence type="inferred from homology"/>
<dbReference type="SUPFAM" id="SSF53335">
    <property type="entry name" value="S-adenosyl-L-methionine-dependent methyltransferases"/>
    <property type="match status" value="1"/>
</dbReference>
<reference evidence="7 8" key="1">
    <citation type="submission" date="2014-08" db="EMBL/GenBank/DDBJ databases">
        <authorList>
            <person name="Moulin Lionel"/>
        </authorList>
    </citation>
    <scope>NUCLEOTIDE SEQUENCE [LARGE SCALE GENOMIC DNA]</scope>
</reference>
<evidence type="ECO:0000313" key="7">
    <source>
        <dbReference type="EMBL" id="CDX55912.1"/>
    </source>
</evidence>
<comment type="catalytic activity">
    <reaction evidence="4">
        <text>a 2'-deoxycytidine in DNA + S-adenosyl-L-methionine = a 5-methyl-2'-deoxycytidine in DNA + S-adenosyl-L-homocysteine + H(+)</text>
        <dbReference type="Rhea" id="RHEA:13681"/>
        <dbReference type="Rhea" id="RHEA-COMP:11369"/>
        <dbReference type="Rhea" id="RHEA-COMP:11370"/>
        <dbReference type="ChEBI" id="CHEBI:15378"/>
        <dbReference type="ChEBI" id="CHEBI:57856"/>
        <dbReference type="ChEBI" id="CHEBI:59789"/>
        <dbReference type="ChEBI" id="CHEBI:85452"/>
        <dbReference type="ChEBI" id="CHEBI:85454"/>
        <dbReference type="EC" id="2.1.1.37"/>
    </reaction>
</comment>
<accession>A0A090GAH4</accession>